<keyword evidence="1 4" id="KW-0663">Pyridoxal phosphate</keyword>
<dbReference type="InterPro" id="IPR000653">
    <property type="entry name" value="DegT/StrS_aminotransferase"/>
</dbReference>
<protein>
    <recommendedName>
        <fullName evidence="8">Erythromycin biosynthesis sensory transduction protein eryC1</fullName>
    </recommendedName>
</protein>
<dbReference type="Gene3D" id="3.40.640.10">
    <property type="entry name" value="Type I PLP-dependent aspartate aminotransferase-like (Major domain)"/>
    <property type="match status" value="1"/>
</dbReference>
<dbReference type="Gene3D" id="3.90.1150.10">
    <property type="entry name" value="Aspartate Aminotransferase, domain 1"/>
    <property type="match status" value="1"/>
</dbReference>
<evidence type="ECO:0000256" key="5">
    <source>
        <dbReference type="RuleBase" id="RU004508"/>
    </source>
</evidence>
<dbReference type="GO" id="GO:0000271">
    <property type="term" value="P:polysaccharide biosynthetic process"/>
    <property type="evidence" value="ECO:0007669"/>
    <property type="project" value="TreeGrafter"/>
</dbReference>
<comment type="caution">
    <text evidence="6">The sequence shown here is derived from an EMBL/GenBank/DDBJ whole genome shotgun (WGS) entry which is preliminary data.</text>
</comment>
<dbReference type="PIRSF" id="PIRSF000390">
    <property type="entry name" value="PLP_StrS"/>
    <property type="match status" value="1"/>
</dbReference>
<dbReference type="PANTHER" id="PTHR30244:SF36">
    <property type="entry name" value="3-OXO-GLUCOSE-6-PHOSPHATE:GLUTAMATE AMINOTRANSFERASE"/>
    <property type="match status" value="1"/>
</dbReference>
<evidence type="ECO:0000256" key="2">
    <source>
        <dbReference type="ARBA" id="ARBA00037999"/>
    </source>
</evidence>
<evidence type="ECO:0000313" key="7">
    <source>
        <dbReference type="Proteomes" id="UP000176317"/>
    </source>
</evidence>
<dbReference type="GO" id="GO:0008483">
    <property type="term" value="F:transaminase activity"/>
    <property type="evidence" value="ECO:0007669"/>
    <property type="project" value="TreeGrafter"/>
</dbReference>
<gene>
    <name evidence="6" type="ORF">A2164_00145</name>
</gene>
<accession>A0A1F5G565</accession>
<dbReference type="InterPro" id="IPR015421">
    <property type="entry name" value="PyrdxlP-dep_Trfase_major"/>
</dbReference>
<dbReference type="InterPro" id="IPR015424">
    <property type="entry name" value="PyrdxlP-dep_Trfase"/>
</dbReference>
<sequence length="369" mass="42169">MNIKLVNLSRQNHQLKLKLLNVIEKTINSANFIMGQKLLDFEKNFARYCDKKYAIGLNSGTDAIKLALMSYGVGRGDEVITVPNGYFSTAMVISELEARPVFVDVDPETLLMDVGSVGKVISKKTRAIIPVHLFGQPVDMDSILKLANKYNLIVIEDACQAHGALYKDKKIPFGETGAFSFYPGKNLGCFGDGGVLVTDNPEVYKKVLYLRNDGSIKKNIHRAFGLKSRLDTLQAAILNIKLPYLDNWNSRRREHAQKYTKLLSETKEIQLPKELPDRKHVYHLYVIQYQRREELKKYLQRMGIETGIHYPIPIHLQKAYDKENYQEGDFPVSEAKSKIILSLPMFPELTDEEILYITEKIKRFIATNH</sequence>
<evidence type="ECO:0000256" key="3">
    <source>
        <dbReference type="PIRSR" id="PIRSR000390-1"/>
    </source>
</evidence>
<dbReference type="AlphaFoldDB" id="A0A1F5G565"/>
<dbReference type="SUPFAM" id="SSF53383">
    <property type="entry name" value="PLP-dependent transferases"/>
    <property type="match status" value="1"/>
</dbReference>
<name>A0A1F5G565_9BACT</name>
<organism evidence="6 7">
    <name type="scientific">Candidatus Curtissbacteria bacterium RBG_13_35_7</name>
    <dbReference type="NCBI Taxonomy" id="1797705"/>
    <lineage>
        <taxon>Bacteria</taxon>
        <taxon>Candidatus Curtissiibacteriota</taxon>
    </lineage>
</organism>
<feature type="active site" description="Proton acceptor" evidence="3">
    <location>
        <position position="185"/>
    </location>
</feature>
<dbReference type="CDD" id="cd00616">
    <property type="entry name" value="AHBA_syn"/>
    <property type="match status" value="1"/>
</dbReference>
<comment type="similarity">
    <text evidence="2 5">Belongs to the DegT/DnrJ/EryC1 family.</text>
</comment>
<dbReference type="InterPro" id="IPR015422">
    <property type="entry name" value="PyrdxlP-dep_Trfase_small"/>
</dbReference>
<feature type="modified residue" description="N6-(pyridoxal phosphate)lysine" evidence="4">
    <location>
        <position position="185"/>
    </location>
</feature>
<evidence type="ECO:0000256" key="4">
    <source>
        <dbReference type="PIRSR" id="PIRSR000390-2"/>
    </source>
</evidence>
<dbReference type="Proteomes" id="UP000176317">
    <property type="component" value="Unassembled WGS sequence"/>
</dbReference>
<reference evidence="6 7" key="1">
    <citation type="journal article" date="2016" name="Nat. Commun.">
        <title>Thousands of microbial genomes shed light on interconnected biogeochemical processes in an aquifer system.</title>
        <authorList>
            <person name="Anantharaman K."/>
            <person name="Brown C.T."/>
            <person name="Hug L.A."/>
            <person name="Sharon I."/>
            <person name="Castelle C.J."/>
            <person name="Probst A.J."/>
            <person name="Thomas B.C."/>
            <person name="Singh A."/>
            <person name="Wilkins M.J."/>
            <person name="Karaoz U."/>
            <person name="Brodie E.L."/>
            <person name="Williams K.H."/>
            <person name="Hubbard S.S."/>
            <person name="Banfield J.F."/>
        </authorList>
    </citation>
    <scope>NUCLEOTIDE SEQUENCE [LARGE SCALE GENOMIC DNA]</scope>
</reference>
<dbReference type="EMBL" id="MFAT01000009">
    <property type="protein sequence ID" value="OGD87040.1"/>
    <property type="molecule type" value="Genomic_DNA"/>
</dbReference>
<dbReference type="PANTHER" id="PTHR30244">
    <property type="entry name" value="TRANSAMINASE"/>
    <property type="match status" value="1"/>
</dbReference>
<dbReference type="GO" id="GO:0030170">
    <property type="term" value="F:pyridoxal phosphate binding"/>
    <property type="evidence" value="ECO:0007669"/>
    <property type="project" value="TreeGrafter"/>
</dbReference>
<proteinExistence type="inferred from homology"/>
<evidence type="ECO:0008006" key="8">
    <source>
        <dbReference type="Google" id="ProtNLM"/>
    </source>
</evidence>
<evidence type="ECO:0000313" key="6">
    <source>
        <dbReference type="EMBL" id="OGD87040.1"/>
    </source>
</evidence>
<dbReference type="Pfam" id="PF01041">
    <property type="entry name" value="DegT_DnrJ_EryC1"/>
    <property type="match status" value="1"/>
</dbReference>
<evidence type="ECO:0000256" key="1">
    <source>
        <dbReference type="ARBA" id="ARBA00022898"/>
    </source>
</evidence>